<dbReference type="EnsemblMetazoa" id="ASIC016316-RA">
    <property type="protein sequence ID" value="ASIC016316-PA"/>
    <property type="gene ID" value="ASIC016316"/>
</dbReference>
<evidence type="ECO:0000313" key="2">
    <source>
        <dbReference type="EMBL" id="KFB48333.1"/>
    </source>
</evidence>
<evidence type="ECO:0000313" key="3">
    <source>
        <dbReference type="EnsemblMetazoa" id="ASIC016316-PA"/>
    </source>
</evidence>
<feature type="region of interest" description="Disordered" evidence="1">
    <location>
        <begin position="13"/>
        <end position="44"/>
    </location>
</feature>
<dbReference type="AlphaFoldDB" id="A0A084WDN9"/>
<organism evidence="2">
    <name type="scientific">Anopheles sinensis</name>
    <name type="common">Mosquito</name>
    <dbReference type="NCBI Taxonomy" id="74873"/>
    <lineage>
        <taxon>Eukaryota</taxon>
        <taxon>Metazoa</taxon>
        <taxon>Ecdysozoa</taxon>
        <taxon>Arthropoda</taxon>
        <taxon>Hexapoda</taxon>
        <taxon>Insecta</taxon>
        <taxon>Pterygota</taxon>
        <taxon>Neoptera</taxon>
        <taxon>Endopterygota</taxon>
        <taxon>Diptera</taxon>
        <taxon>Nematocera</taxon>
        <taxon>Culicoidea</taxon>
        <taxon>Culicidae</taxon>
        <taxon>Anophelinae</taxon>
        <taxon>Anopheles</taxon>
    </lineage>
</organism>
<dbReference type="EMBL" id="KE525339">
    <property type="protein sequence ID" value="KFB48333.1"/>
    <property type="molecule type" value="Genomic_DNA"/>
</dbReference>
<evidence type="ECO:0000313" key="4">
    <source>
        <dbReference type="Proteomes" id="UP000030765"/>
    </source>
</evidence>
<accession>A0A084WDN9</accession>
<protein>
    <submittedName>
        <fullName evidence="2 3">Uncharacterized protein</fullName>
    </submittedName>
</protein>
<sequence length="61" mass="6836">MILGVDPGGFCSRSDLHRAPPVEDGEQLRHRCQPARTPRNAREKYTNVPIRRELKPVVSGA</sequence>
<evidence type="ECO:0000256" key="1">
    <source>
        <dbReference type="SAM" id="MobiDB-lite"/>
    </source>
</evidence>
<dbReference type="Proteomes" id="UP000030765">
    <property type="component" value="Unassembled WGS sequence"/>
</dbReference>
<dbReference type="VEuPathDB" id="VectorBase:ASIC016316"/>
<gene>
    <name evidence="2" type="ORF">ZHAS_00016316</name>
</gene>
<keyword evidence="4" id="KW-1185">Reference proteome</keyword>
<feature type="compositionally biased region" description="Basic and acidic residues" evidence="1">
    <location>
        <begin position="14"/>
        <end position="29"/>
    </location>
</feature>
<proteinExistence type="predicted"/>
<reference evidence="3" key="2">
    <citation type="submission" date="2020-05" db="UniProtKB">
        <authorList>
            <consortium name="EnsemblMetazoa"/>
        </authorList>
    </citation>
    <scope>IDENTIFICATION</scope>
</reference>
<reference evidence="2 4" key="1">
    <citation type="journal article" date="2014" name="BMC Genomics">
        <title>Genome sequence of Anopheles sinensis provides insight into genetics basis of mosquito competence for malaria parasites.</title>
        <authorList>
            <person name="Zhou D."/>
            <person name="Zhang D."/>
            <person name="Ding G."/>
            <person name="Shi L."/>
            <person name="Hou Q."/>
            <person name="Ye Y."/>
            <person name="Xu Y."/>
            <person name="Zhou H."/>
            <person name="Xiong C."/>
            <person name="Li S."/>
            <person name="Yu J."/>
            <person name="Hong S."/>
            <person name="Yu X."/>
            <person name="Zou P."/>
            <person name="Chen C."/>
            <person name="Chang X."/>
            <person name="Wang W."/>
            <person name="Lv Y."/>
            <person name="Sun Y."/>
            <person name="Ma L."/>
            <person name="Shen B."/>
            <person name="Zhu C."/>
        </authorList>
    </citation>
    <scope>NUCLEOTIDE SEQUENCE [LARGE SCALE GENOMIC DNA]</scope>
</reference>
<name>A0A084WDN9_ANOSI</name>
<dbReference type="EMBL" id="ATLV01023046">
    <property type="status" value="NOT_ANNOTATED_CDS"/>
    <property type="molecule type" value="Genomic_DNA"/>
</dbReference>